<evidence type="ECO:0000256" key="4">
    <source>
        <dbReference type="ARBA" id="ARBA00022694"/>
    </source>
</evidence>
<evidence type="ECO:0000256" key="2">
    <source>
        <dbReference type="ARBA" id="ARBA00022552"/>
    </source>
</evidence>
<gene>
    <name evidence="7 10" type="primary">rph</name>
    <name evidence="10" type="ORF">WJM97_16645</name>
</gene>
<dbReference type="InterPro" id="IPR015847">
    <property type="entry name" value="ExoRNase_PH_dom2"/>
</dbReference>
<evidence type="ECO:0000256" key="3">
    <source>
        <dbReference type="ARBA" id="ARBA00022555"/>
    </source>
</evidence>
<comment type="similarity">
    <text evidence="1 7">Belongs to the RNase PH family.</text>
</comment>
<name>A0ABZ2UPV3_9CYAN</name>
<dbReference type="PANTHER" id="PTHR11953:SF0">
    <property type="entry name" value="EXOSOME COMPLEX COMPONENT RRP41"/>
    <property type="match status" value="1"/>
</dbReference>
<dbReference type="InterPro" id="IPR018336">
    <property type="entry name" value="RNase_PH_CS"/>
</dbReference>
<evidence type="ECO:0000259" key="8">
    <source>
        <dbReference type="Pfam" id="PF01138"/>
    </source>
</evidence>
<comment type="subunit">
    <text evidence="7">Homohexameric ring arranged as a trimer of dimers.</text>
</comment>
<sequence length="247" mass="27165">MAWQRPDGRKREELRPLSFSPNFTRFAPGSVLAKCGDTQVLCNVTMTEGVPKFLTGSGKGWLTAEYRMLPAATQQRQQREFLKLSGRTQEIQRLIGRSLRAALDFEILGERTLTVDADVLQADAGTRTTAITGSYIAVAHAISQLLQQGKLARSPLCGQIAAVSVGLLEGEAFLDLNYIEDVAATVDFNVVMNHKLGIIEVQGTAEEGSFSRQQLNQLLDVAETGIQELLMAQRHIIDDWDTIFTGN</sequence>
<dbReference type="InterPro" id="IPR001247">
    <property type="entry name" value="ExoRNase_PH_dom1"/>
</dbReference>
<feature type="binding site" evidence="7">
    <location>
        <begin position="125"/>
        <end position="127"/>
    </location>
    <ligand>
        <name>phosphate</name>
        <dbReference type="ChEBI" id="CHEBI:43474"/>
        <note>substrate</note>
    </ligand>
</feature>
<keyword evidence="4 7" id="KW-0819">tRNA processing</keyword>
<evidence type="ECO:0000256" key="7">
    <source>
        <dbReference type="HAMAP-Rule" id="MF_00564"/>
    </source>
</evidence>
<dbReference type="InterPro" id="IPR002381">
    <property type="entry name" value="RNase_PH_bac-type"/>
</dbReference>
<proteinExistence type="inferred from homology"/>
<dbReference type="PROSITE" id="PS01277">
    <property type="entry name" value="RIBONUCLEASE_PH"/>
    <property type="match status" value="1"/>
</dbReference>
<comment type="function">
    <text evidence="7">Phosphorolytic 3'-5' exoribonuclease that plays an important role in tRNA 3'-end maturation. Removes nucleotide residues following the 3'-CCA terminus of tRNAs; can also add nucleotides to the ends of RNA molecules by using nucleoside diphosphates as substrates, but this may not be physiologically important. Probably plays a role in initiation of 16S rRNA degradation (leading to ribosome degradation) during starvation.</text>
</comment>
<keyword evidence="3 7" id="KW-0820">tRNA-binding</keyword>
<dbReference type="NCBIfam" id="TIGR01966">
    <property type="entry name" value="RNasePH"/>
    <property type="match status" value="1"/>
</dbReference>
<dbReference type="Gene3D" id="3.30.230.70">
    <property type="entry name" value="GHMP Kinase, N-terminal domain"/>
    <property type="match status" value="1"/>
</dbReference>
<keyword evidence="7 10" id="KW-0808">Transferase</keyword>
<dbReference type="Pfam" id="PF01138">
    <property type="entry name" value="RNase_PH"/>
    <property type="match status" value="1"/>
</dbReference>
<dbReference type="Pfam" id="PF03725">
    <property type="entry name" value="RNase_PH_C"/>
    <property type="match status" value="1"/>
</dbReference>
<keyword evidence="5 7" id="KW-0548">Nucleotidyltransferase</keyword>
<dbReference type="InterPro" id="IPR050080">
    <property type="entry name" value="RNase_PH"/>
</dbReference>
<dbReference type="CDD" id="cd11362">
    <property type="entry name" value="RNase_PH_bact"/>
    <property type="match status" value="1"/>
</dbReference>
<keyword evidence="6" id="KW-0694">RNA-binding</keyword>
<dbReference type="SUPFAM" id="SSF55666">
    <property type="entry name" value="Ribonuclease PH domain 2-like"/>
    <property type="match status" value="1"/>
</dbReference>
<feature type="domain" description="Exoribonuclease phosphorolytic" evidence="8">
    <location>
        <begin position="13"/>
        <end position="141"/>
    </location>
</feature>
<keyword evidence="2 7" id="KW-0698">rRNA processing</keyword>
<evidence type="ECO:0000259" key="9">
    <source>
        <dbReference type="Pfam" id="PF03725"/>
    </source>
</evidence>
<dbReference type="InterPro" id="IPR027408">
    <property type="entry name" value="PNPase/RNase_PH_dom_sf"/>
</dbReference>
<dbReference type="EC" id="2.7.7.56" evidence="7"/>
<keyword evidence="11" id="KW-1185">Reference proteome</keyword>
<evidence type="ECO:0000256" key="1">
    <source>
        <dbReference type="ARBA" id="ARBA00006678"/>
    </source>
</evidence>
<dbReference type="GO" id="GO:0009022">
    <property type="term" value="F:tRNA nucleotidyltransferase activity"/>
    <property type="evidence" value="ECO:0007669"/>
    <property type="project" value="UniProtKB-EC"/>
</dbReference>
<reference evidence="10 11" key="1">
    <citation type="submission" date="2024-04" db="EMBL/GenBank/DDBJ databases">
        <title>Okeanomitos corallinicola gen. &amp; sp. nov. (Nostocales, Cyanobacteria), a new toxic marine heterocyst-forming cyanobacterium from a coral reef.</title>
        <authorList>
            <person name="Li H."/>
            <person name="Li R."/>
            <person name="Kang J."/>
            <person name="Hii K.S."/>
            <person name="Mohamed H.F."/>
            <person name="Xu X."/>
            <person name="Luo Z."/>
        </authorList>
    </citation>
    <scope>NUCLEOTIDE SEQUENCE [LARGE SCALE GENOMIC DNA]</scope>
    <source>
        <strain evidence="10 11">TIOX110</strain>
    </source>
</reference>
<evidence type="ECO:0000313" key="11">
    <source>
        <dbReference type="Proteomes" id="UP001483337"/>
    </source>
</evidence>
<dbReference type="Proteomes" id="UP001483337">
    <property type="component" value="Chromosome"/>
</dbReference>
<protein>
    <recommendedName>
        <fullName evidence="7">Ribonuclease PH</fullName>
        <shortName evidence="7">RNase PH</shortName>
        <ecNumber evidence="7">2.7.7.56</ecNumber>
    </recommendedName>
    <alternativeName>
        <fullName evidence="7">tRNA nucleotidyltransferase</fullName>
    </alternativeName>
</protein>
<feature type="binding site" evidence="7">
    <location>
        <position position="87"/>
    </location>
    <ligand>
        <name>phosphate</name>
        <dbReference type="ChEBI" id="CHEBI:43474"/>
        <note>substrate</note>
    </ligand>
</feature>
<comment type="catalytic activity">
    <reaction evidence="7">
        <text>tRNA(n+1) + phosphate = tRNA(n) + a ribonucleoside 5'-diphosphate</text>
        <dbReference type="Rhea" id="RHEA:10628"/>
        <dbReference type="Rhea" id="RHEA-COMP:17343"/>
        <dbReference type="Rhea" id="RHEA-COMP:17344"/>
        <dbReference type="ChEBI" id="CHEBI:43474"/>
        <dbReference type="ChEBI" id="CHEBI:57930"/>
        <dbReference type="ChEBI" id="CHEBI:173114"/>
        <dbReference type="EC" id="2.7.7.56"/>
    </reaction>
</comment>
<dbReference type="InterPro" id="IPR036345">
    <property type="entry name" value="ExoRNase_PH_dom2_sf"/>
</dbReference>
<dbReference type="PANTHER" id="PTHR11953">
    <property type="entry name" value="EXOSOME COMPLEX COMPONENT"/>
    <property type="match status" value="1"/>
</dbReference>
<organism evidence="10 11">
    <name type="scientific">Okeanomitos corallinicola TIOX110</name>
    <dbReference type="NCBI Taxonomy" id="3133117"/>
    <lineage>
        <taxon>Bacteria</taxon>
        <taxon>Bacillati</taxon>
        <taxon>Cyanobacteriota</taxon>
        <taxon>Cyanophyceae</taxon>
        <taxon>Nostocales</taxon>
        <taxon>Aphanizomenonaceae</taxon>
        <taxon>Okeanomitos</taxon>
    </lineage>
</organism>
<dbReference type="HAMAP" id="MF_00564">
    <property type="entry name" value="RNase_PH"/>
    <property type="match status" value="1"/>
</dbReference>
<dbReference type="EMBL" id="CP150886">
    <property type="protein sequence ID" value="WZB87001.1"/>
    <property type="molecule type" value="Genomic_DNA"/>
</dbReference>
<evidence type="ECO:0000256" key="5">
    <source>
        <dbReference type="ARBA" id="ARBA00022695"/>
    </source>
</evidence>
<dbReference type="SUPFAM" id="SSF54211">
    <property type="entry name" value="Ribosomal protein S5 domain 2-like"/>
    <property type="match status" value="1"/>
</dbReference>
<accession>A0ABZ2UPV3</accession>
<dbReference type="RefSeq" id="WP_353929915.1">
    <property type="nucleotide sequence ID" value="NZ_CP150886.1"/>
</dbReference>
<dbReference type="InterPro" id="IPR020568">
    <property type="entry name" value="Ribosomal_Su5_D2-typ_SF"/>
</dbReference>
<evidence type="ECO:0000256" key="6">
    <source>
        <dbReference type="ARBA" id="ARBA00022884"/>
    </source>
</evidence>
<evidence type="ECO:0000313" key="10">
    <source>
        <dbReference type="EMBL" id="WZB87001.1"/>
    </source>
</evidence>
<feature type="domain" description="Exoribonuclease phosphorolytic" evidence="9">
    <location>
        <begin position="159"/>
        <end position="224"/>
    </location>
</feature>